<feature type="compositionally biased region" description="Polar residues" evidence="2">
    <location>
        <begin position="453"/>
        <end position="473"/>
    </location>
</feature>
<sequence>MDDYSDVSNLSPEDLLKMYYKLSDQYQEMVKVNEADAQRIYDLKRALHTAAAAESFLSQELEQLTSYENNRNTNDLQQLRQEVERLENDNRKLKQDFDVLVDENIQLSKVAEETVKNKTDPPVVASPQESKLSDEDVERMQMLENENFELLRKMEEFQQSFVRYTLTIAEYEKNIEILRDQVNCLEENLKSKQADLEEKVSMLESTQEQLIEANASLAMMTNMPESDDRKGNSLFAEVDDQRQAMKKLLNAQKKSYLEMKKFYSESEYEIRRLKRENTCMRTELEACSSIFCYADRTYQEKLNQRIQRLLSENEGLERKLNWTQEHLKELSSERGVFWLDSMLNFCKKETDTLRQQLHSERLQKASLEEQLRNALQDMARQISFEPVQAMDFHITHKQQEEARPRIINGPKNDLLNTTVIAEREKEDLMGKDQCSEIVKIEQKLEEESDRNELTNSSYSGIKNDQPPSGSSNVGLPDCEKSEISPKISKEIAKLNRIQEASGQQKPENKSQSNESAIKEDYDDEQKPENESRCNESLTKADYEFKDEQKVQGSPVRSFNIYKDNENYEPSPKIKGKFFKLVGKPPSPMRPSQRAVKKPDEVDKCIKKSRSILTEKRDLFYEETPKNVTFATETATIPSPTFDKSSSENCAHVSNETLTPLSTSSNSKISIKGSRTKSNIVVRRVILSSKRD</sequence>
<evidence type="ECO:0000313" key="3">
    <source>
        <dbReference type="EnsemblMetazoa" id="GPAI026305-PA"/>
    </source>
</evidence>
<evidence type="ECO:0000256" key="1">
    <source>
        <dbReference type="SAM" id="Coils"/>
    </source>
</evidence>
<feature type="coiled-coil region" evidence="1">
    <location>
        <begin position="299"/>
        <end position="377"/>
    </location>
</feature>
<organism evidence="3 4">
    <name type="scientific">Glossina pallidipes</name>
    <name type="common">Tsetse fly</name>
    <dbReference type="NCBI Taxonomy" id="7398"/>
    <lineage>
        <taxon>Eukaryota</taxon>
        <taxon>Metazoa</taxon>
        <taxon>Ecdysozoa</taxon>
        <taxon>Arthropoda</taxon>
        <taxon>Hexapoda</taxon>
        <taxon>Insecta</taxon>
        <taxon>Pterygota</taxon>
        <taxon>Neoptera</taxon>
        <taxon>Endopterygota</taxon>
        <taxon>Diptera</taxon>
        <taxon>Brachycera</taxon>
        <taxon>Muscomorpha</taxon>
        <taxon>Hippoboscoidea</taxon>
        <taxon>Glossinidae</taxon>
        <taxon>Glossina</taxon>
    </lineage>
</organism>
<keyword evidence="1" id="KW-0175">Coiled coil</keyword>
<dbReference type="STRING" id="7398.A0A1A9ZVG7"/>
<reference evidence="4" key="1">
    <citation type="submission" date="2014-03" db="EMBL/GenBank/DDBJ databases">
        <authorList>
            <person name="Aksoy S."/>
            <person name="Warren W."/>
            <person name="Wilson R.K."/>
        </authorList>
    </citation>
    <scope>NUCLEOTIDE SEQUENCE [LARGE SCALE GENOMIC DNA]</scope>
    <source>
        <strain evidence="4">IAEA</strain>
    </source>
</reference>
<protein>
    <recommendedName>
        <fullName evidence="5">Protein Spindly</fullName>
    </recommendedName>
</protein>
<reference evidence="3" key="2">
    <citation type="submission" date="2020-05" db="UniProtKB">
        <authorList>
            <consortium name="EnsemblMetazoa"/>
        </authorList>
    </citation>
    <scope>IDENTIFICATION</scope>
    <source>
        <strain evidence="3">IAEA</strain>
    </source>
</reference>
<evidence type="ECO:0000313" key="4">
    <source>
        <dbReference type="Proteomes" id="UP000092445"/>
    </source>
</evidence>
<dbReference type="EnsemblMetazoa" id="GPAI026305-RA">
    <property type="protein sequence ID" value="GPAI026305-PA"/>
    <property type="gene ID" value="GPAI026305"/>
</dbReference>
<keyword evidence="4" id="KW-1185">Reference proteome</keyword>
<feature type="coiled-coil region" evidence="1">
    <location>
        <begin position="69"/>
        <end position="103"/>
    </location>
</feature>
<feature type="region of interest" description="Disordered" evidence="2">
    <location>
        <begin position="498"/>
        <end position="550"/>
    </location>
</feature>
<feature type="compositionally biased region" description="Polar residues" evidence="2">
    <location>
        <begin position="498"/>
        <end position="515"/>
    </location>
</feature>
<feature type="region of interest" description="Disordered" evidence="2">
    <location>
        <begin position="581"/>
        <end position="600"/>
    </location>
</feature>
<evidence type="ECO:0000256" key="2">
    <source>
        <dbReference type="SAM" id="MobiDB-lite"/>
    </source>
</evidence>
<feature type="compositionally biased region" description="Basic and acidic residues" evidence="2">
    <location>
        <begin position="516"/>
        <end position="549"/>
    </location>
</feature>
<dbReference type="AlphaFoldDB" id="A0A1A9ZVG7"/>
<dbReference type="Proteomes" id="UP000092445">
    <property type="component" value="Unassembled WGS sequence"/>
</dbReference>
<dbReference type="VEuPathDB" id="VectorBase:GPAI026305"/>
<evidence type="ECO:0008006" key="5">
    <source>
        <dbReference type="Google" id="ProtNLM"/>
    </source>
</evidence>
<accession>A0A1A9ZVG7</accession>
<proteinExistence type="predicted"/>
<feature type="region of interest" description="Disordered" evidence="2">
    <location>
        <begin position="442"/>
        <end position="480"/>
    </location>
</feature>
<feature type="coiled-coil region" evidence="1">
    <location>
        <begin position="140"/>
        <end position="213"/>
    </location>
</feature>
<name>A0A1A9ZVG7_GLOPL</name>